<proteinExistence type="predicted"/>
<dbReference type="EMBL" id="GBRH01279650">
    <property type="protein sequence ID" value="JAD18245.1"/>
    <property type="molecule type" value="Transcribed_RNA"/>
</dbReference>
<accession>A0A0A9TNF5</accession>
<protein>
    <submittedName>
        <fullName evidence="2">Uncharacterized protein</fullName>
    </submittedName>
</protein>
<sequence>MAIDDEVVEGGLQVEHEDVFVLEHLLLEVGVADGGGLVVAVRRVVVVRSRQPRRAAKRRQRVHHHLRHAQLLQLLHDVGDLVSHVLGPGLDLGVGQVGDAGVVALAGEGDERDGVVEVLADDAVPDQPPELVDLRAELGRVVRPLAHAGAAESEVHAGRVDPVLLPLPFRRRGLVQPQNPRDEIRQDQAVGEAAVCTCAMIGVRAAVGVVPGPRLLAQVRQRVVAVVGEGVAEHEQLILPARADAGTPRDQRLGTRRGRRRRKEASC</sequence>
<name>A0A0A9TNF5_ARUDO</name>
<organism evidence="2">
    <name type="scientific">Arundo donax</name>
    <name type="common">Giant reed</name>
    <name type="synonym">Donax arundinaceus</name>
    <dbReference type="NCBI Taxonomy" id="35708"/>
    <lineage>
        <taxon>Eukaryota</taxon>
        <taxon>Viridiplantae</taxon>
        <taxon>Streptophyta</taxon>
        <taxon>Embryophyta</taxon>
        <taxon>Tracheophyta</taxon>
        <taxon>Spermatophyta</taxon>
        <taxon>Magnoliopsida</taxon>
        <taxon>Liliopsida</taxon>
        <taxon>Poales</taxon>
        <taxon>Poaceae</taxon>
        <taxon>PACMAD clade</taxon>
        <taxon>Arundinoideae</taxon>
        <taxon>Arundineae</taxon>
        <taxon>Arundo</taxon>
    </lineage>
</organism>
<dbReference type="AlphaFoldDB" id="A0A0A9TNF5"/>
<reference evidence="2" key="2">
    <citation type="journal article" date="2015" name="Data Brief">
        <title>Shoot transcriptome of the giant reed, Arundo donax.</title>
        <authorList>
            <person name="Barrero R.A."/>
            <person name="Guerrero F.D."/>
            <person name="Moolhuijzen P."/>
            <person name="Goolsby J.A."/>
            <person name="Tidwell J."/>
            <person name="Bellgard S.E."/>
            <person name="Bellgard M.I."/>
        </authorList>
    </citation>
    <scope>NUCLEOTIDE SEQUENCE</scope>
    <source>
        <tissue evidence="2">Shoot tissue taken approximately 20 cm above the soil surface</tissue>
    </source>
</reference>
<evidence type="ECO:0000256" key="1">
    <source>
        <dbReference type="SAM" id="MobiDB-lite"/>
    </source>
</evidence>
<reference evidence="2" key="1">
    <citation type="submission" date="2014-09" db="EMBL/GenBank/DDBJ databases">
        <authorList>
            <person name="Magalhaes I.L.F."/>
            <person name="Oliveira U."/>
            <person name="Santos F.R."/>
            <person name="Vidigal T.H.D.A."/>
            <person name="Brescovit A.D."/>
            <person name="Santos A.J."/>
        </authorList>
    </citation>
    <scope>NUCLEOTIDE SEQUENCE</scope>
    <source>
        <tissue evidence="2">Shoot tissue taken approximately 20 cm above the soil surface</tissue>
    </source>
</reference>
<feature type="region of interest" description="Disordered" evidence="1">
    <location>
        <begin position="242"/>
        <end position="267"/>
    </location>
</feature>
<feature type="compositionally biased region" description="Basic residues" evidence="1">
    <location>
        <begin position="254"/>
        <end position="267"/>
    </location>
</feature>
<evidence type="ECO:0000313" key="2">
    <source>
        <dbReference type="EMBL" id="JAD18245.1"/>
    </source>
</evidence>